<sequence length="394" mass="42016">MNNSSHSFRWFLAVIFALTFFAVALTGIPFAVAVHNGTSEDTIKQWLNESGIYTSALDAALAALPDSIGGDKNTADTEGTDGEEALSDNTGDGEEGDVAPADETDPGANDPLNNILAALRDHNSAVYKEVAAIITPTFLQTSVENVLHGMYTWFRGEAAEPKFEVVLIHDDATLLRILNVGMTEQLAQLPACDSTGGNGTADDPFAAGCLPPDFDMATYAQTFLDDFSTTATFHTLRESMRFSSDQLHLDPAILTLVPQQFSLLRMTPWMLAVILLVGLFLTVLITPGWKHGLVVGGVAAFVTGGVLMAEAALVRMRVPNLFTGLSSALHIQPEATDSFYAALYPLFHAVISDSMGMILWWAMGLAALGVVLLVVGMFVPAPVSAPAPKAAQKK</sequence>
<evidence type="ECO:0000313" key="4">
    <source>
        <dbReference type="Proteomes" id="UP000176952"/>
    </source>
</evidence>
<accession>A0A1G2AXH4</accession>
<evidence type="ECO:0000256" key="2">
    <source>
        <dbReference type="SAM" id="Phobius"/>
    </source>
</evidence>
<reference evidence="3 4" key="1">
    <citation type="journal article" date="2016" name="Nat. Commun.">
        <title>Thousands of microbial genomes shed light on interconnected biogeochemical processes in an aquifer system.</title>
        <authorList>
            <person name="Anantharaman K."/>
            <person name="Brown C.T."/>
            <person name="Hug L.A."/>
            <person name="Sharon I."/>
            <person name="Castelle C.J."/>
            <person name="Probst A.J."/>
            <person name="Thomas B.C."/>
            <person name="Singh A."/>
            <person name="Wilkins M.J."/>
            <person name="Karaoz U."/>
            <person name="Brodie E.L."/>
            <person name="Williams K.H."/>
            <person name="Hubbard S.S."/>
            <person name="Banfield J.F."/>
        </authorList>
    </citation>
    <scope>NUCLEOTIDE SEQUENCE [LARGE SCALE GENOMIC DNA]</scope>
</reference>
<keyword evidence="2" id="KW-0812">Transmembrane</keyword>
<proteinExistence type="predicted"/>
<evidence type="ECO:0000256" key="1">
    <source>
        <dbReference type="SAM" id="MobiDB-lite"/>
    </source>
</evidence>
<gene>
    <name evidence="3" type="ORF">A3F54_01950</name>
</gene>
<keyword evidence="2" id="KW-1133">Transmembrane helix</keyword>
<feature type="transmembrane region" description="Helical" evidence="2">
    <location>
        <begin position="266"/>
        <end position="286"/>
    </location>
</feature>
<feature type="region of interest" description="Disordered" evidence="1">
    <location>
        <begin position="69"/>
        <end position="113"/>
    </location>
</feature>
<evidence type="ECO:0000313" key="3">
    <source>
        <dbReference type="EMBL" id="OGY81395.1"/>
    </source>
</evidence>
<name>A0A1G2AXH4_9BACT</name>
<dbReference type="Proteomes" id="UP000176952">
    <property type="component" value="Unassembled WGS sequence"/>
</dbReference>
<feature type="compositionally biased region" description="Acidic residues" evidence="1">
    <location>
        <begin position="78"/>
        <end position="105"/>
    </location>
</feature>
<comment type="caution">
    <text evidence="3">The sequence shown here is derived from an EMBL/GenBank/DDBJ whole genome shotgun (WGS) entry which is preliminary data.</text>
</comment>
<feature type="transmembrane region" description="Helical" evidence="2">
    <location>
        <begin position="293"/>
        <end position="314"/>
    </location>
</feature>
<dbReference type="EMBL" id="MHKD01000044">
    <property type="protein sequence ID" value="OGY81395.1"/>
    <property type="molecule type" value="Genomic_DNA"/>
</dbReference>
<dbReference type="AlphaFoldDB" id="A0A1G2AXH4"/>
<feature type="transmembrane region" description="Helical" evidence="2">
    <location>
        <begin position="358"/>
        <end position="379"/>
    </location>
</feature>
<keyword evidence="2" id="KW-0472">Membrane</keyword>
<protein>
    <submittedName>
        <fullName evidence="3">Uncharacterized protein</fullName>
    </submittedName>
</protein>
<organism evidence="3 4">
    <name type="scientific">Candidatus Kerfeldbacteria bacterium RIFCSPHIGHO2_12_FULL_48_17</name>
    <dbReference type="NCBI Taxonomy" id="1798542"/>
    <lineage>
        <taxon>Bacteria</taxon>
        <taxon>Candidatus Kerfeldiibacteriota</taxon>
    </lineage>
</organism>